<evidence type="ECO:0000256" key="2">
    <source>
        <dbReference type="SAM" id="Phobius"/>
    </source>
</evidence>
<evidence type="ECO:0000256" key="1">
    <source>
        <dbReference type="SAM" id="MobiDB-lite"/>
    </source>
</evidence>
<keyword evidence="2" id="KW-1133">Transmembrane helix</keyword>
<dbReference type="Proteomes" id="UP001245184">
    <property type="component" value="Unassembled WGS sequence"/>
</dbReference>
<keyword evidence="2" id="KW-0472">Membrane</keyword>
<reference evidence="3 4" key="1">
    <citation type="submission" date="2023-08" db="EMBL/GenBank/DDBJ databases">
        <title>Genome sequencing of plant associated microbes to promote plant fitness in Sorghum bicolor and Oryza sativa.</title>
        <authorList>
            <person name="Coleman-Derr D."/>
        </authorList>
    </citation>
    <scope>NUCLEOTIDE SEQUENCE [LARGE SCALE GENOMIC DNA]</scope>
    <source>
        <strain evidence="3 4">SLBN-33</strain>
    </source>
</reference>
<organism evidence="3 4">
    <name type="scientific">Paraburkholderia graminis</name>
    <dbReference type="NCBI Taxonomy" id="60548"/>
    <lineage>
        <taxon>Bacteria</taxon>
        <taxon>Pseudomonadati</taxon>
        <taxon>Pseudomonadota</taxon>
        <taxon>Betaproteobacteria</taxon>
        <taxon>Burkholderiales</taxon>
        <taxon>Burkholderiaceae</taxon>
        <taxon>Paraburkholderia</taxon>
    </lineage>
</organism>
<keyword evidence="2" id="KW-0812">Transmembrane</keyword>
<dbReference type="AlphaFoldDB" id="A0ABD5C9Y2"/>
<comment type="caution">
    <text evidence="3">The sequence shown here is derived from an EMBL/GenBank/DDBJ whole genome shotgun (WGS) entry which is preliminary data.</text>
</comment>
<protein>
    <submittedName>
        <fullName evidence="3">Uncharacterized protein</fullName>
    </submittedName>
</protein>
<name>A0ABD5C9Y2_9BURK</name>
<feature type="compositionally biased region" description="Basic and acidic residues" evidence="1">
    <location>
        <begin position="131"/>
        <end position="141"/>
    </location>
</feature>
<sequence>MLYLKNTLGGLSRSLTDSALHSFQGPHRWWKLALFAVLFVLPGGSVGVAVLAWFEHRRARKGLKGIADIKGAKGGLVDSAAALANAASVSGVKSAAPVIAHGAASACQSRGEAPCRAAAGKLARKTTSTESRIDSRTDARV</sequence>
<dbReference type="RefSeq" id="WP_029971190.1">
    <property type="nucleotide sequence ID" value="NZ_ATXV01000016.1"/>
</dbReference>
<accession>A0ABD5C9Y2</accession>
<evidence type="ECO:0000313" key="3">
    <source>
        <dbReference type="EMBL" id="MDR6202060.1"/>
    </source>
</evidence>
<gene>
    <name evidence="3" type="ORF">QF025_000780</name>
</gene>
<feature type="transmembrane region" description="Helical" evidence="2">
    <location>
        <begin position="32"/>
        <end position="54"/>
    </location>
</feature>
<dbReference type="EMBL" id="JAVIZN010000002">
    <property type="protein sequence ID" value="MDR6202060.1"/>
    <property type="molecule type" value="Genomic_DNA"/>
</dbReference>
<feature type="region of interest" description="Disordered" evidence="1">
    <location>
        <begin position="118"/>
        <end position="141"/>
    </location>
</feature>
<proteinExistence type="predicted"/>
<evidence type="ECO:0000313" key="4">
    <source>
        <dbReference type="Proteomes" id="UP001245184"/>
    </source>
</evidence>